<keyword evidence="4" id="KW-1185">Reference proteome</keyword>
<evidence type="ECO:0000256" key="1">
    <source>
        <dbReference type="SAM" id="Phobius"/>
    </source>
</evidence>
<keyword evidence="2" id="KW-0732">Signal</keyword>
<comment type="caution">
    <text evidence="3">The sequence shown here is derived from an EMBL/GenBank/DDBJ whole genome shotgun (WGS) entry which is preliminary data.</text>
</comment>
<evidence type="ECO:0000256" key="2">
    <source>
        <dbReference type="SAM" id="SignalP"/>
    </source>
</evidence>
<proteinExistence type="predicted"/>
<keyword evidence="1" id="KW-1133">Transmembrane helix</keyword>
<gene>
    <name evidence="3" type="ORF">ATI53_104426</name>
</gene>
<dbReference type="EMBL" id="QLMG01000044">
    <property type="protein sequence ID" value="RAK12357.1"/>
    <property type="molecule type" value="Genomic_DNA"/>
</dbReference>
<dbReference type="RefSeq" id="WP_111551039.1">
    <property type="nucleotide sequence ID" value="NZ_LIGL01000063.1"/>
</dbReference>
<dbReference type="AlphaFoldDB" id="A0A327XW85"/>
<accession>A0A327XW85</accession>
<sequence length="188" mass="19222">MTRFVTTAALTAATFAATALPAATVTFDLFGSADYFEFGGDSDLVAFDQGAVSFDYVSAGALTADFSLGYAAADATPYFGSFTLYDEGRTIAESYDLLSLGQSFGVVTADFGGLTALGDPAFGTGLSFTFAFDDFSLGDTPLSALTDGNSYAYSGYAVSEPASTVPLPAGVALLLTGLGALGLRRKRG</sequence>
<dbReference type="Proteomes" id="UP000249165">
    <property type="component" value="Unassembled WGS sequence"/>
</dbReference>
<protein>
    <submittedName>
        <fullName evidence="3">Putative secreted protein</fullName>
    </submittedName>
</protein>
<feature type="transmembrane region" description="Helical" evidence="1">
    <location>
        <begin position="165"/>
        <end position="183"/>
    </location>
</feature>
<reference evidence="3 4" key="1">
    <citation type="submission" date="2018-06" db="EMBL/GenBank/DDBJ databases">
        <title>Genomic Encyclopedia of Archaeal and Bacterial Type Strains, Phase II (KMG-II): from individual species to whole genera.</title>
        <authorList>
            <person name="Goeker M."/>
        </authorList>
    </citation>
    <scope>NUCLEOTIDE SEQUENCE [LARGE SCALE GENOMIC DNA]</scope>
    <source>
        <strain evidence="3 4">DSM 22011</strain>
    </source>
</reference>
<feature type="chain" id="PRO_5016278635" evidence="2">
    <location>
        <begin position="20"/>
        <end position="188"/>
    </location>
</feature>
<evidence type="ECO:0000313" key="3">
    <source>
        <dbReference type="EMBL" id="RAK12357.1"/>
    </source>
</evidence>
<name>A0A327XW85_9RHOB</name>
<keyword evidence="1" id="KW-0472">Membrane</keyword>
<evidence type="ECO:0000313" key="4">
    <source>
        <dbReference type="Proteomes" id="UP000249165"/>
    </source>
</evidence>
<keyword evidence="1" id="KW-0812">Transmembrane</keyword>
<organism evidence="3 4">
    <name type="scientific">Salipiger aestuarii</name>
    <dbReference type="NCBI Taxonomy" id="568098"/>
    <lineage>
        <taxon>Bacteria</taxon>
        <taxon>Pseudomonadati</taxon>
        <taxon>Pseudomonadota</taxon>
        <taxon>Alphaproteobacteria</taxon>
        <taxon>Rhodobacterales</taxon>
        <taxon>Roseobacteraceae</taxon>
        <taxon>Salipiger</taxon>
    </lineage>
</organism>
<feature type="signal peptide" evidence="2">
    <location>
        <begin position="1"/>
        <end position="19"/>
    </location>
</feature>